<dbReference type="InterPro" id="IPR010285">
    <property type="entry name" value="DNA_helicase_pif1-like_DEAD"/>
</dbReference>
<comment type="catalytic activity">
    <reaction evidence="1">
        <text>ATP + H2O = ADP + phosphate + H(+)</text>
        <dbReference type="Rhea" id="RHEA:13065"/>
        <dbReference type="ChEBI" id="CHEBI:15377"/>
        <dbReference type="ChEBI" id="CHEBI:15378"/>
        <dbReference type="ChEBI" id="CHEBI:30616"/>
        <dbReference type="ChEBI" id="CHEBI:43474"/>
        <dbReference type="ChEBI" id="CHEBI:456216"/>
        <dbReference type="EC" id="5.6.2.3"/>
    </reaction>
</comment>
<dbReference type="CDD" id="cd18809">
    <property type="entry name" value="SF1_C_RecD"/>
    <property type="match status" value="1"/>
</dbReference>
<keyword evidence="1" id="KW-0233">DNA recombination</keyword>
<dbReference type="Proteomes" id="UP000236291">
    <property type="component" value="Unassembled WGS sequence"/>
</dbReference>
<dbReference type="GO" id="GO:0005524">
    <property type="term" value="F:ATP binding"/>
    <property type="evidence" value="ECO:0007669"/>
    <property type="project" value="UniProtKB-KW"/>
</dbReference>
<dbReference type="Gene3D" id="3.40.50.300">
    <property type="entry name" value="P-loop containing nucleotide triphosphate hydrolases"/>
    <property type="match status" value="1"/>
</dbReference>
<dbReference type="Pfam" id="PF14214">
    <property type="entry name" value="Helitron_like_N"/>
    <property type="match status" value="1"/>
</dbReference>
<feature type="domain" description="DNA helicase Pif1-like 2B" evidence="4">
    <location>
        <begin position="1242"/>
        <end position="1288"/>
    </location>
</feature>
<dbReference type="InterPro" id="IPR027417">
    <property type="entry name" value="P-loop_NTPase"/>
</dbReference>
<dbReference type="GO" id="GO:0000723">
    <property type="term" value="P:telomere maintenance"/>
    <property type="evidence" value="ECO:0007669"/>
    <property type="project" value="InterPro"/>
</dbReference>
<dbReference type="EMBL" id="ASHM01008087">
    <property type="protein sequence ID" value="PNY15928.1"/>
    <property type="molecule type" value="Genomic_DNA"/>
</dbReference>
<evidence type="ECO:0000256" key="1">
    <source>
        <dbReference type="RuleBase" id="RU363044"/>
    </source>
</evidence>
<proteinExistence type="inferred from homology"/>
<dbReference type="PANTHER" id="PTHR10492:SF74">
    <property type="entry name" value="ATP-DEPENDENT DNA HELICASE"/>
    <property type="match status" value="1"/>
</dbReference>
<keyword evidence="1 5" id="KW-0347">Helicase</keyword>
<dbReference type="EC" id="5.6.2.3" evidence="1"/>
<dbReference type="SUPFAM" id="SSF52540">
    <property type="entry name" value="P-loop containing nucleoside triphosphate hydrolases"/>
    <property type="match status" value="2"/>
</dbReference>
<dbReference type="GO" id="GO:0043139">
    <property type="term" value="F:5'-3' DNA helicase activity"/>
    <property type="evidence" value="ECO:0007669"/>
    <property type="project" value="UniProtKB-EC"/>
</dbReference>
<dbReference type="InterPro" id="IPR049163">
    <property type="entry name" value="Pif1-like_2B_dom"/>
</dbReference>
<feature type="domain" description="Helitron helicase-like" evidence="3">
    <location>
        <begin position="307"/>
        <end position="467"/>
    </location>
</feature>
<sequence length="1405" mass="160165">MSHKVWSSEVIDELDDFKSTFYATSETEAIVNFGLPEFTCTKCYAELWYEERSEKTRTGNQIEFSICCQKGEVKLPLLKRPPKLLLDLINGHDRRSSNFKENIRAYNSMFAFTSMGGQINDNINDGSGPPQFILGGQNYHRIGSLLPEAGTTPKFAQLYVFDTQNEVNNRAKAFSSDNKNTKKDAIDLTLVKDLQDMIYSCNPLAQAYRKVKDAFESGSEHHFSLRLYRNREKDSRMHNIPTADEVAGLIVGDFEDSDIGRDVIINERKYGLTRIHETHVLFLPLQYPLIFPRGENGWEPNIPRYFEQEFVVDSYTMLEAQRLSFIRENQSKIRQDVLSGLQEAVDRGDVDASLVGKRIIIPDSFTGGPRYMFNNSQDAMGICKRFGYPDLFITVTCNANWPEIRDFIRPKGLQPSDRPDIVCRVFKMKLDQMMFDFKKNQIFGKVIGGMYTVEFQKRGLPHAHMLLWLDVPHKIKSGNDIDKLISAEIPHPKLYPKLHAVVSSFMMHGPCGDANLSSPCMNGSRRCSKFFPKKFKSVTSIDDEGYPSYRRRDTGVFVDKKGVKLDNGFVVPYNPFLLMRYQAHINVEACNKSNAIKYLFKYVNKGHDRSNIMISKGKRVAKDDDSLDEIKRFYDCRYLSPSEAVWRLFKFDIHQKFPAVIRLSIHLENQQSIKFNDNSTLHNVVSYREMIDTMFLAWFKANMEYEEARNLTYAEFPTKFVFNTQDHRWQPRKQGFSIGRLTYVPVGAGELYYLRVLLTKAKGCTSYESIKTVDGKLCKTFQEACNEMGLLKDDQEFKDALIESYETATGGEMRSLFVRLLNMNTMSNPYDVWISTWKLLADGILYNRRRALNLPELQISDDDLQTLCLIEIQKLLMANGRSLSDYKTMPVPLDEDLDMFENKLIADELSYNRDELAVLHASLVEQLNEEQREVYQKIMTSVLAESGEFYFLYGYGGTGKTFLWKTLSAALRSQGKIVLNVASSGIASLLLPNGKTAHSTFCIPLEINEKSTCNITQDSVRANLLRAASLIIWDEAPMMNRYCFEAFDRTMKDVMSKVDKNNNSKPFGGKVVVLGGDFRQILPVVRKGSRGDIVNRTICSSKLWMHCNVLNLTKNMRLKSDSTDKAQAELKEFADWILKIGDGLLNSDDNGEAQIQIPEDLYVDKPLLSLVNFVYPNIVTNIGEPNFFEDQSILAPTLEVVEQVNDFVLSMIPGEEKSYLSCDTPCKSDEDYEVQSDWFTSEFLNDIQCSGVPNHRLTLKVGVPIMLLRNIDQASGLCNGTRLQVRDLGKNIIKASIITGKHAGDMVFLPRMDLVPNDSGLPFKFSRRQFPICLCFAMTINKSQGQSMSKVGLYLPRPVFTHGQLYVAISRVTTKRGLKMVILDEDGKPCTTTLNVVYPEIFESL</sequence>
<evidence type="ECO:0000313" key="6">
    <source>
        <dbReference type="Proteomes" id="UP000236291"/>
    </source>
</evidence>
<protein>
    <recommendedName>
        <fullName evidence="1">ATP-dependent DNA helicase</fullName>
        <ecNumber evidence="1">5.6.2.3</ecNumber>
    </recommendedName>
</protein>
<comment type="cofactor">
    <cofactor evidence="1">
        <name>Mg(2+)</name>
        <dbReference type="ChEBI" id="CHEBI:18420"/>
    </cofactor>
</comment>
<reference evidence="5 6" key="1">
    <citation type="journal article" date="2014" name="Am. J. Bot.">
        <title>Genome assembly and annotation for red clover (Trifolium pratense; Fabaceae).</title>
        <authorList>
            <person name="Istvanek J."/>
            <person name="Jaros M."/>
            <person name="Krenek A."/>
            <person name="Repkova J."/>
        </authorList>
    </citation>
    <scope>NUCLEOTIDE SEQUENCE [LARGE SCALE GENOMIC DNA]</scope>
    <source>
        <strain evidence="6">cv. Tatra</strain>
        <tissue evidence="5">Young leaves</tissue>
    </source>
</reference>
<keyword evidence="1" id="KW-0067">ATP-binding</keyword>
<dbReference type="GO" id="GO:0016887">
    <property type="term" value="F:ATP hydrolysis activity"/>
    <property type="evidence" value="ECO:0007669"/>
    <property type="project" value="RHEA"/>
</dbReference>
<keyword evidence="1" id="KW-0547">Nucleotide-binding</keyword>
<reference evidence="5 6" key="2">
    <citation type="journal article" date="2017" name="Front. Plant Sci.">
        <title>Gene Classification and Mining of Molecular Markers Useful in Red Clover (Trifolium pratense) Breeding.</title>
        <authorList>
            <person name="Istvanek J."/>
            <person name="Dluhosova J."/>
            <person name="Dluhos P."/>
            <person name="Patkova L."/>
            <person name="Nedelnik J."/>
            <person name="Repkova J."/>
        </authorList>
    </citation>
    <scope>NUCLEOTIDE SEQUENCE [LARGE SCALE GENOMIC DNA]</scope>
    <source>
        <strain evidence="6">cv. Tatra</strain>
        <tissue evidence="5">Young leaves</tissue>
    </source>
</reference>
<dbReference type="Pfam" id="PF05970">
    <property type="entry name" value="PIF1"/>
    <property type="match status" value="1"/>
</dbReference>
<name>A0A2K3PKV8_TRIPR</name>
<keyword evidence="1" id="KW-0227">DNA damage</keyword>
<evidence type="ECO:0000259" key="4">
    <source>
        <dbReference type="Pfam" id="PF21530"/>
    </source>
</evidence>
<dbReference type="PANTHER" id="PTHR10492">
    <property type="match status" value="1"/>
</dbReference>
<evidence type="ECO:0000313" key="5">
    <source>
        <dbReference type="EMBL" id="PNY15928.1"/>
    </source>
</evidence>
<keyword evidence="1" id="KW-0378">Hydrolase</keyword>
<feature type="domain" description="DNA helicase Pif1-like DEAD-box helicase" evidence="2">
    <location>
        <begin position="926"/>
        <end position="1149"/>
    </location>
</feature>
<dbReference type="InterPro" id="IPR025476">
    <property type="entry name" value="Helitron_helicase-like"/>
</dbReference>
<accession>A0A2K3PKV8</accession>
<dbReference type="GO" id="GO:0006310">
    <property type="term" value="P:DNA recombination"/>
    <property type="evidence" value="ECO:0007669"/>
    <property type="project" value="UniProtKB-KW"/>
</dbReference>
<organism evidence="5 6">
    <name type="scientific">Trifolium pratense</name>
    <name type="common">Red clover</name>
    <dbReference type="NCBI Taxonomy" id="57577"/>
    <lineage>
        <taxon>Eukaryota</taxon>
        <taxon>Viridiplantae</taxon>
        <taxon>Streptophyta</taxon>
        <taxon>Embryophyta</taxon>
        <taxon>Tracheophyta</taxon>
        <taxon>Spermatophyta</taxon>
        <taxon>Magnoliopsida</taxon>
        <taxon>eudicotyledons</taxon>
        <taxon>Gunneridae</taxon>
        <taxon>Pentapetalae</taxon>
        <taxon>rosids</taxon>
        <taxon>fabids</taxon>
        <taxon>Fabales</taxon>
        <taxon>Fabaceae</taxon>
        <taxon>Papilionoideae</taxon>
        <taxon>50 kb inversion clade</taxon>
        <taxon>NPAAA clade</taxon>
        <taxon>Hologalegina</taxon>
        <taxon>IRL clade</taxon>
        <taxon>Trifolieae</taxon>
        <taxon>Trifolium</taxon>
    </lineage>
</organism>
<dbReference type="GO" id="GO:0006281">
    <property type="term" value="P:DNA repair"/>
    <property type="evidence" value="ECO:0007669"/>
    <property type="project" value="UniProtKB-KW"/>
</dbReference>
<dbReference type="Pfam" id="PF21530">
    <property type="entry name" value="Pif1_2B_dom"/>
    <property type="match status" value="1"/>
</dbReference>
<dbReference type="STRING" id="57577.A0A2K3PKV8"/>
<evidence type="ECO:0000259" key="3">
    <source>
        <dbReference type="Pfam" id="PF14214"/>
    </source>
</evidence>
<keyword evidence="1" id="KW-0234">DNA repair</keyword>
<dbReference type="FunFam" id="3.40.50.300:FF:002884">
    <property type="entry name" value="ATP-dependent DNA helicase"/>
    <property type="match status" value="1"/>
</dbReference>
<comment type="similarity">
    <text evidence="1">Belongs to the helicase family.</text>
</comment>
<comment type="caution">
    <text evidence="5">The sequence shown here is derived from an EMBL/GenBank/DDBJ whole genome shotgun (WGS) entry which is preliminary data.</text>
</comment>
<gene>
    <name evidence="5" type="ORF">L195_g012636</name>
</gene>
<evidence type="ECO:0000259" key="2">
    <source>
        <dbReference type="Pfam" id="PF05970"/>
    </source>
</evidence>